<proteinExistence type="predicted"/>
<protein>
    <submittedName>
        <fullName evidence="1">Uncharacterized protein</fullName>
    </submittedName>
</protein>
<accession>V6LRF9</accession>
<dbReference type="AlphaFoldDB" id="V6LRF9"/>
<reference evidence="1" key="1">
    <citation type="journal article" date="2014" name="PLoS Genet.">
        <title>The Genome of Spironucleus salmonicida Highlights a Fish Pathogen Adapted to Fluctuating Environments.</title>
        <authorList>
            <person name="Xu F."/>
            <person name="Jerlstrom-Hultqvist J."/>
            <person name="Einarsson E."/>
            <person name="Astvaldsson A."/>
            <person name="Svard S.G."/>
            <person name="Andersson J.O."/>
        </authorList>
    </citation>
    <scope>NUCLEOTIDE SEQUENCE</scope>
</reference>
<dbReference type="VEuPathDB" id="GiardiaDB:SS50377_23177"/>
<dbReference type="EMBL" id="KI546078">
    <property type="protein sequence ID" value="EST46281.1"/>
    <property type="molecule type" value="Genomic_DNA"/>
</dbReference>
<gene>
    <name evidence="1" type="ORF">SS50377_13667</name>
</gene>
<name>V6LRF9_9EUKA</name>
<organism evidence="1">
    <name type="scientific">Spironucleus salmonicida</name>
    <dbReference type="NCBI Taxonomy" id="348837"/>
    <lineage>
        <taxon>Eukaryota</taxon>
        <taxon>Metamonada</taxon>
        <taxon>Diplomonadida</taxon>
        <taxon>Hexamitidae</taxon>
        <taxon>Hexamitinae</taxon>
        <taxon>Spironucleus</taxon>
    </lineage>
</organism>
<evidence type="ECO:0000313" key="1">
    <source>
        <dbReference type="EMBL" id="EST46281.1"/>
    </source>
</evidence>
<sequence>MAFIETHIKEIFGDNSVISVDFDLIFENGLFASQTTTVLLRLRLRNSQGQPSANMCAKEILSNLRVIHNSILLPSSSCHQLLWSLSNSQQHLQSLIHSKLNMGSIGIPRISQLLKLGNNLKIIKSKEISHPRAIQCGLSPKHKKILVLGLNLVKKARQGIRLVHTKFSKQEPVRSFQLPSYPHCWYAKRLHRNQKFPSRATRILLFALGLKKIEQQKCLHSDFPLHLKWNLNKK</sequence>